<protein>
    <submittedName>
        <fullName evidence="1">Uncharacterized protein</fullName>
    </submittedName>
</protein>
<dbReference type="Proteomes" id="UP001165092">
    <property type="component" value="Unassembled WGS sequence"/>
</dbReference>
<accession>A0A9W6P497</accession>
<name>A0A9W6P497_9ACTN</name>
<proteinExistence type="predicted"/>
<evidence type="ECO:0000313" key="2">
    <source>
        <dbReference type="Proteomes" id="UP001165092"/>
    </source>
</evidence>
<sequence>MPNSRNPPTAAAMTRYPWAEPPWLCAIAGASAPERRIATPRKAVRHAINRERSSWPTDISAGMAT</sequence>
<comment type="caution">
    <text evidence="1">The sequence shown here is derived from an EMBL/GenBank/DDBJ whole genome shotgun (WGS) entry which is preliminary data.</text>
</comment>
<reference evidence="1" key="1">
    <citation type="submission" date="2023-02" db="EMBL/GenBank/DDBJ databases">
        <title>Nocardiopsis ansamitocini NBRC 112285.</title>
        <authorList>
            <person name="Ichikawa N."/>
            <person name="Sato H."/>
            <person name="Tonouchi N."/>
        </authorList>
    </citation>
    <scope>NUCLEOTIDE SEQUENCE</scope>
    <source>
        <strain evidence="1">NBRC 112285</strain>
    </source>
</reference>
<evidence type="ECO:0000313" key="1">
    <source>
        <dbReference type="EMBL" id="GLU47050.1"/>
    </source>
</evidence>
<organism evidence="1 2">
    <name type="scientific">Nocardiopsis ansamitocini</name>
    <dbReference type="NCBI Taxonomy" id="1670832"/>
    <lineage>
        <taxon>Bacteria</taxon>
        <taxon>Bacillati</taxon>
        <taxon>Actinomycetota</taxon>
        <taxon>Actinomycetes</taxon>
        <taxon>Streptosporangiales</taxon>
        <taxon>Nocardiopsidaceae</taxon>
        <taxon>Nocardiopsis</taxon>
    </lineage>
</organism>
<dbReference type="EMBL" id="BSQG01000002">
    <property type="protein sequence ID" value="GLU47050.1"/>
    <property type="molecule type" value="Genomic_DNA"/>
</dbReference>
<dbReference type="AlphaFoldDB" id="A0A9W6P497"/>
<gene>
    <name evidence="1" type="ORF">Nans01_14010</name>
</gene>
<keyword evidence="2" id="KW-1185">Reference proteome</keyword>